<dbReference type="EMBL" id="UYRV01024408">
    <property type="protein sequence ID" value="VDK75502.1"/>
    <property type="molecule type" value="Genomic_DNA"/>
</dbReference>
<dbReference type="Proteomes" id="UP000271889">
    <property type="component" value="Unassembled WGS sequence"/>
</dbReference>
<keyword evidence="2" id="KW-1185">Reference proteome</keyword>
<accession>A0A3P6SHN3</accession>
<sequence>MSQLSHDIKLISQASMALSGDPYADLRGPYSELLPLDLITTLGLLENATPQELEELAKLMKAEHGDKIIALTISKVNPVDWLHIME</sequence>
<organism evidence="1 2">
    <name type="scientific">Cylicostephanus goldi</name>
    <name type="common">Nematode worm</name>
    <dbReference type="NCBI Taxonomy" id="71465"/>
    <lineage>
        <taxon>Eukaryota</taxon>
        <taxon>Metazoa</taxon>
        <taxon>Ecdysozoa</taxon>
        <taxon>Nematoda</taxon>
        <taxon>Chromadorea</taxon>
        <taxon>Rhabditida</taxon>
        <taxon>Rhabditina</taxon>
        <taxon>Rhabditomorpha</taxon>
        <taxon>Strongyloidea</taxon>
        <taxon>Strongylidae</taxon>
        <taxon>Cylicostephanus</taxon>
    </lineage>
</organism>
<name>A0A3P6SHN3_CYLGO</name>
<dbReference type="AlphaFoldDB" id="A0A3P6SHN3"/>
<gene>
    <name evidence="1" type="ORF">CGOC_LOCUS7140</name>
</gene>
<protein>
    <submittedName>
        <fullName evidence="1">Uncharacterized protein</fullName>
    </submittedName>
</protein>
<evidence type="ECO:0000313" key="1">
    <source>
        <dbReference type="EMBL" id="VDK75502.1"/>
    </source>
</evidence>
<reference evidence="1 2" key="1">
    <citation type="submission" date="2018-11" db="EMBL/GenBank/DDBJ databases">
        <authorList>
            <consortium name="Pathogen Informatics"/>
        </authorList>
    </citation>
    <scope>NUCLEOTIDE SEQUENCE [LARGE SCALE GENOMIC DNA]</scope>
</reference>
<proteinExistence type="predicted"/>
<evidence type="ECO:0000313" key="2">
    <source>
        <dbReference type="Proteomes" id="UP000271889"/>
    </source>
</evidence>